<dbReference type="EMBL" id="PDKJ01000006">
    <property type="protein sequence ID" value="RXJ68312.1"/>
    <property type="molecule type" value="Genomic_DNA"/>
</dbReference>
<dbReference type="Pfam" id="PF08334">
    <property type="entry name" value="T2SSG"/>
    <property type="match status" value="1"/>
</dbReference>
<organism evidence="11 12">
    <name type="scientific">Halarcobacter ebronensis</name>
    <dbReference type="NCBI Taxonomy" id="1462615"/>
    <lineage>
        <taxon>Bacteria</taxon>
        <taxon>Pseudomonadati</taxon>
        <taxon>Campylobacterota</taxon>
        <taxon>Epsilonproteobacteria</taxon>
        <taxon>Campylobacterales</taxon>
        <taxon>Arcobacteraceae</taxon>
        <taxon>Halarcobacter</taxon>
    </lineage>
</organism>
<evidence type="ECO:0000256" key="1">
    <source>
        <dbReference type="ARBA" id="ARBA00004377"/>
    </source>
</evidence>
<evidence type="ECO:0000256" key="7">
    <source>
        <dbReference type="ARBA" id="ARBA00022692"/>
    </source>
</evidence>
<evidence type="ECO:0000259" key="10">
    <source>
        <dbReference type="Pfam" id="PF08334"/>
    </source>
</evidence>
<dbReference type="PANTHER" id="PTHR30093:SF44">
    <property type="entry name" value="TYPE II SECRETION SYSTEM CORE PROTEIN G"/>
    <property type="match status" value="1"/>
</dbReference>
<reference evidence="11 12" key="1">
    <citation type="submission" date="2017-10" db="EMBL/GenBank/DDBJ databases">
        <title>Genomics of the genus Arcobacter.</title>
        <authorList>
            <person name="Perez-Cataluna A."/>
            <person name="Figueras M.J."/>
        </authorList>
    </citation>
    <scope>NUCLEOTIDE SEQUENCE [LARGE SCALE GENOMIC DNA]</scope>
    <source>
        <strain evidence="11 12">CECT 8993</strain>
    </source>
</reference>
<evidence type="ECO:0000256" key="8">
    <source>
        <dbReference type="ARBA" id="ARBA00022989"/>
    </source>
</evidence>
<feature type="domain" description="Type II secretion system protein GspG C-terminal" evidence="10">
    <location>
        <begin position="27"/>
        <end position="117"/>
    </location>
</feature>
<dbReference type="InterPro" id="IPR000983">
    <property type="entry name" value="Bac_GSPG_pilin"/>
</dbReference>
<evidence type="ECO:0000313" key="11">
    <source>
        <dbReference type="EMBL" id="RXJ68312.1"/>
    </source>
</evidence>
<protein>
    <recommendedName>
        <fullName evidence="3">Type II secretion system core protein G</fullName>
    </recommendedName>
</protein>
<proteinExistence type="inferred from homology"/>
<gene>
    <name evidence="11" type="primary">gspG</name>
    <name evidence="11" type="ORF">CRV08_08660</name>
</gene>
<sequence length="125" mass="14079">MKKAFSLMELMVVIIILGLLAMFILPNLTGKSEEAKIKLTCIQMKSIGQVLKMYKIDNSSYPTTEDKLDLLVSTNYFEDGKMPLDSWGNPFIYILKDSNSFELISLGGDKKEGGDDDIYYSKCSK</sequence>
<keyword evidence="6" id="KW-0997">Cell inner membrane</keyword>
<evidence type="ECO:0000256" key="5">
    <source>
        <dbReference type="ARBA" id="ARBA00022481"/>
    </source>
</evidence>
<dbReference type="Proteomes" id="UP000290172">
    <property type="component" value="Unassembled WGS sequence"/>
</dbReference>
<keyword evidence="9" id="KW-0472">Membrane</keyword>
<dbReference type="PRINTS" id="PR00813">
    <property type="entry name" value="BCTERIALGSPG"/>
</dbReference>
<dbReference type="AlphaFoldDB" id="A0A4Q0YD17"/>
<dbReference type="InterPro" id="IPR045584">
    <property type="entry name" value="Pilin-like"/>
</dbReference>
<comment type="caution">
    <text evidence="11">The sequence shown here is derived from an EMBL/GenBank/DDBJ whole genome shotgun (WGS) entry which is preliminary data.</text>
</comment>
<dbReference type="GO" id="GO:0015627">
    <property type="term" value="C:type II protein secretion system complex"/>
    <property type="evidence" value="ECO:0007669"/>
    <property type="project" value="InterPro"/>
</dbReference>
<keyword evidence="7" id="KW-0812">Transmembrane</keyword>
<comment type="subcellular location">
    <subcellularLocation>
        <location evidence="1">Cell inner membrane</location>
        <topology evidence="1">Single-pass membrane protein</topology>
    </subcellularLocation>
</comment>
<evidence type="ECO:0000256" key="4">
    <source>
        <dbReference type="ARBA" id="ARBA00022475"/>
    </source>
</evidence>
<dbReference type="InterPro" id="IPR013545">
    <property type="entry name" value="T2SS_protein-GspG_C"/>
</dbReference>
<comment type="similarity">
    <text evidence="2">Belongs to the GSP G family.</text>
</comment>
<evidence type="ECO:0000313" key="12">
    <source>
        <dbReference type="Proteomes" id="UP000290172"/>
    </source>
</evidence>
<name>A0A4Q0YD17_9BACT</name>
<dbReference type="NCBIfam" id="TIGR02532">
    <property type="entry name" value="IV_pilin_GFxxxE"/>
    <property type="match status" value="1"/>
</dbReference>
<accession>A0A4Q0YD17</accession>
<dbReference type="PANTHER" id="PTHR30093">
    <property type="entry name" value="GENERAL SECRETION PATHWAY PROTEIN G"/>
    <property type="match status" value="1"/>
</dbReference>
<evidence type="ECO:0000256" key="2">
    <source>
        <dbReference type="ARBA" id="ARBA00009984"/>
    </source>
</evidence>
<dbReference type="SUPFAM" id="SSF54523">
    <property type="entry name" value="Pili subunits"/>
    <property type="match status" value="1"/>
</dbReference>
<evidence type="ECO:0000256" key="6">
    <source>
        <dbReference type="ARBA" id="ARBA00022519"/>
    </source>
</evidence>
<keyword evidence="5" id="KW-0488">Methylation</keyword>
<dbReference type="NCBIfam" id="TIGR01710">
    <property type="entry name" value="typeII_sec_gspG"/>
    <property type="match status" value="1"/>
</dbReference>
<evidence type="ECO:0000256" key="3">
    <source>
        <dbReference type="ARBA" id="ARBA00020042"/>
    </source>
</evidence>
<dbReference type="RefSeq" id="WP_128981141.1">
    <property type="nucleotide sequence ID" value="NZ_PDKJ01000006.1"/>
</dbReference>
<dbReference type="Gene3D" id="3.30.700.10">
    <property type="entry name" value="Glycoprotein, Type 4 Pilin"/>
    <property type="match status" value="1"/>
</dbReference>
<dbReference type="GO" id="GO:0015628">
    <property type="term" value="P:protein secretion by the type II secretion system"/>
    <property type="evidence" value="ECO:0007669"/>
    <property type="project" value="InterPro"/>
</dbReference>
<keyword evidence="8" id="KW-1133">Transmembrane helix</keyword>
<keyword evidence="4" id="KW-1003">Cell membrane</keyword>
<dbReference type="InterPro" id="IPR012902">
    <property type="entry name" value="N_methyl_site"/>
</dbReference>
<dbReference type="GO" id="GO:0005886">
    <property type="term" value="C:plasma membrane"/>
    <property type="evidence" value="ECO:0007669"/>
    <property type="project" value="UniProtKB-SubCell"/>
</dbReference>
<evidence type="ECO:0000256" key="9">
    <source>
        <dbReference type="ARBA" id="ARBA00023136"/>
    </source>
</evidence>
<dbReference type="InterPro" id="IPR010054">
    <property type="entry name" value="Type2_sec_GspG"/>
</dbReference>